<accession>A0ABV9HCY8</accession>
<evidence type="ECO:0000313" key="2">
    <source>
        <dbReference type="Proteomes" id="UP001596011"/>
    </source>
</evidence>
<comment type="caution">
    <text evidence="1">The sequence shown here is derived from an EMBL/GenBank/DDBJ whole genome shotgun (WGS) entry which is preliminary data.</text>
</comment>
<dbReference type="EMBL" id="JBHSFI010000003">
    <property type="protein sequence ID" value="MFC4627834.1"/>
    <property type="molecule type" value="Genomic_DNA"/>
</dbReference>
<dbReference type="Proteomes" id="UP001596011">
    <property type="component" value="Unassembled WGS sequence"/>
</dbReference>
<keyword evidence="2" id="KW-1185">Reference proteome</keyword>
<gene>
    <name evidence="1" type="ORF">ACFO6V_06290</name>
</gene>
<name>A0ABV9HCY8_9MICO</name>
<dbReference type="Pfam" id="PF22880">
    <property type="entry name" value="DUF7019"/>
    <property type="match status" value="1"/>
</dbReference>
<organism evidence="1 2">
    <name type="scientific">Promicromonospora alba</name>
    <dbReference type="NCBI Taxonomy" id="1616110"/>
    <lineage>
        <taxon>Bacteria</taxon>
        <taxon>Bacillati</taxon>
        <taxon>Actinomycetota</taxon>
        <taxon>Actinomycetes</taxon>
        <taxon>Micrococcales</taxon>
        <taxon>Promicromonosporaceae</taxon>
        <taxon>Promicromonospora</taxon>
    </lineage>
</organism>
<reference evidence="2" key="1">
    <citation type="journal article" date="2019" name="Int. J. Syst. Evol. Microbiol.">
        <title>The Global Catalogue of Microorganisms (GCM) 10K type strain sequencing project: providing services to taxonomists for standard genome sequencing and annotation.</title>
        <authorList>
            <consortium name="The Broad Institute Genomics Platform"/>
            <consortium name="The Broad Institute Genome Sequencing Center for Infectious Disease"/>
            <person name="Wu L."/>
            <person name="Ma J."/>
        </authorList>
    </citation>
    <scope>NUCLEOTIDE SEQUENCE [LARGE SCALE GENOMIC DNA]</scope>
    <source>
        <strain evidence="2">CCUG 42722</strain>
    </source>
</reference>
<protein>
    <submittedName>
        <fullName evidence="1">SAVMC3_10250 family protein</fullName>
    </submittedName>
</protein>
<sequence>MRDFIYLSRTRVERIAATLPPKVVARLRDVSFGLGVVSAGVTIDRDSASERVGNSALVAAISEVERAIRKDYEVLPYDDPGVTRGVWIEGIGVEMAYGVPDGSAKVRNAAVFTSSSQERAVMLGGSAAGLLDRSPDLPDPTHLMSNPQAIRELLRMLDGPLPDDSGSLYSYAISNLHASMASAGGLSRVSFLALAVDTPQGRHGENVIIALPLYVELAPLLRR</sequence>
<dbReference type="NCBIfam" id="NF040893">
    <property type="entry name" value="SAVMC3_10250"/>
    <property type="match status" value="1"/>
</dbReference>
<dbReference type="RefSeq" id="WP_377133343.1">
    <property type="nucleotide sequence ID" value="NZ_JBHSFI010000003.1"/>
</dbReference>
<evidence type="ECO:0000313" key="1">
    <source>
        <dbReference type="EMBL" id="MFC4627834.1"/>
    </source>
</evidence>
<dbReference type="InterPro" id="IPR054284">
    <property type="entry name" value="DUF7019"/>
</dbReference>
<proteinExistence type="predicted"/>